<protein>
    <recommendedName>
        <fullName evidence="9">DNA 3'-5' helicase</fullName>
        <ecNumber evidence="9">5.6.2.4</ecNumber>
    </recommendedName>
</protein>
<comment type="similarity">
    <text evidence="1">Belongs to the helicase family. UvrD subfamily.</text>
</comment>
<keyword evidence="5 11" id="KW-0067">ATP-binding</keyword>
<comment type="catalytic activity">
    <reaction evidence="10">
        <text>ATP + H2O = ADP + phosphate + H(+)</text>
        <dbReference type="Rhea" id="RHEA:13065"/>
        <dbReference type="ChEBI" id="CHEBI:15377"/>
        <dbReference type="ChEBI" id="CHEBI:15378"/>
        <dbReference type="ChEBI" id="CHEBI:30616"/>
        <dbReference type="ChEBI" id="CHEBI:43474"/>
        <dbReference type="ChEBI" id="CHEBI:456216"/>
        <dbReference type="EC" id="5.6.2.4"/>
    </reaction>
</comment>
<keyword evidence="7" id="KW-0413">Isomerase</keyword>
<sequence length="709" mass="83029">MKNNLRLYLNFSGHSLDQMKTNIELFLRKRITNRHDVTRGLIGIFNRFSEECIDLFDFSNNFNPLYNYFYLLYEKYKKQLESQNFIDLSLLQRITYDFICENSNAQGVFEHLLIDEYQDTNVIQERLFFSLANYHQNICVVGDDDQALYRFRGGDIGCFINFPNKVKDYFGRETDLLALESNYRSRGEIVNFYRRYIDSVNWRKENADGEYRIQNKTVRAKRSEQEDLPSVIKTSEGTYEAIAFETASFINELIESNKVDQLSDIAFLYPSLKSKSAQLMREALMTNGIEVYAPRAGRFLDSHEAKLSFGLIAKVIGLPVLSNEFGGRYNEFVEWFNECDSLAEEILESDSHLKYFIEQKRMEIVRSTTDYMLIKDTSEKSGWDLDRNYNYLELTGRFLSVKGISGELKYALKNNKWLKNSKYNLGYIISRFTSLDWSLLDLFYQLIGFEEFNDIFREAEMGESDESLMNLAKVTHYLSQFMDNNKTILSGRDFIDAYISNNFFVNFLYSLHLLEEPEVELKEGLFPKNKVLFLTIHQSKGLEFPIVILGNMGRRQRPTGMLEEMVRDITQKDGEPLDRIHEFDTTRMFYVALSRAENLLILTNPKGRGIAVHGPFKTLVRENNDLPQILDFDINMLSKTKSRQKNIPRVYSYTSDYLLYKQCPRYFMLYREYGFVPSRSQTILFGSVVHRTVEDLHNYLIAKNEGTTG</sequence>
<evidence type="ECO:0000256" key="10">
    <source>
        <dbReference type="ARBA" id="ARBA00048988"/>
    </source>
</evidence>
<dbReference type="SUPFAM" id="SSF52540">
    <property type="entry name" value="P-loop containing nucleoside triphosphate hydrolases"/>
    <property type="match status" value="1"/>
</dbReference>
<dbReference type="InterPro" id="IPR014016">
    <property type="entry name" value="UvrD-like_ATP-bd"/>
</dbReference>
<gene>
    <name evidence="13" type="ORF">FPL01_24490</name>
</gene>
<evidence type="ECO:0000256" key="9">
    <source>
        <dbReference type="ARBA" id="ARBA00034808"/>
    </source>
</evidence>
<accession>A0ABX6I9J3</accession>
<evidence type="ECO:0000256" key="2">
    <source>
        <dbReference type="ARBA" id="ARBA00022741"/>
    </source>
</evidence>
<dbReference type="PANTHER" id="PTHR11070">
    <property type="entry name" value="UVRD / RECB / PCRA DNA HELICASE FAMILY MEMBER"/>
    <property type="match status" value="1"/>
</dbReference>
<keyword evidence="6" id="KW-0238">DNA-binding</keyword>
<keyword evidence="3 11" id="KW-0378">Hydrolase</keyword>
<comment type="caution">
    <text evidence="11">Lacks conserved residue(s) required for the propagation of feature annotation.</text>
</comment>
<keyword evidence="2 11" id="KW-0547">Nucleotide-binding</keyword>
<organism evidence="13 14">
    <name type="scientific">Bacillus pacificus</name>
    <dbReference type="NCBI Taxonomy" id="2026187"/>
    <lineage>
        <taxon>Bacteria</taxon>
        <taxon>Bacillati</taxon>
        <taxon>Bacillota</taxon>
        <taxon>Bacilli</taxon>
        <taxon>Bacillales</taxon>
        <taxon>Bacillaceae</taxon>
        <taxon>Bacillus</taxon>
        <taxon>Bacillus cereus group</taxon>
    </lineage>
</organism>
<dbReference type="EMBL" id="CP041979">
    <property type="protein sequence ID" value="QHH91473.1"/>
    <property type="molecule type" value="Genomic_DNA"/>
</dbReference>
<dbReference type="PANTHER" id="PTHR11070:SF2">
    <property type="entry name" value="ATP-DEPENDENT DNA HELICASE SRS2"/>
    <property type="match status" value="1"/>
</dbReference>
<feature type="domain" description="UvrD-like helicase ATP-binding" evidence="12">
    <location>
        <begin position="1"/>
        <end position="186"/>
    </location>
</feature>
<dbReference type="Gene3D" id="3.40.50.300">
    <property type="entry name" value="P-loop containing nucleotide triphosphate hydrolases"/>
    <property type="match status" value="3"/>
</dbReference>
<dbReference type="InterPro" id="IPR000212">
    <property type="entry name" value="DNA_helicase_UvrD/REP"/>
</dbReference>
<evidence type="ECO:0000313" key="13">
    <source>
        <dbReference type="EMBL" id="QHH91473.1"/>
    </source>
</evidence>
<evidence type="ECO:0000256" key="3">
    <source>
        <dbReference type="ARBA" id="ARBA00022801"/>
    </source>
</evidence>
<dbReference type="InterPro" id="IPR014017">
    <property type="entry name" value="DNA_helicase_UvrD-like_C"/>
</dbReference>
<evidence type="ECO:0000256" key="7">
    <source>
        <dbReference type="ARBA" id="ARBA00023235"/>
    </source>
</evidence>
<dbReference type="InterPro" id="IPR027417">
    <property type="entry name" value="P-loop_NTPase"/>
</dbReference>
<dbReference type="Pfam" id="PF00580">
    <property type="entry name" value="UvrD-helicase"/>
    <property type="match status" value="1"/>
</dbReference>
<evidence type="ECO:0000256" key="4">
    <source>
        <dbReference type="ARBA" id="ARBA00022806"/>
    </source>
</evidence>
<keyword evidence="14" id="KW-1185">Reference proteome</keyword>
<evidence type="ECO:0000256" key="1">
    <source>
        <dbReference type="ARBA" id="ARBA00009922"/>
    </source>
</evidence>
<keyword evidence="4 11" id="KW-0347">Helicase</keyword>
<reference evidence="13 14" key="1">
    <citation type="submission" date="2019-07" db="EMBL/GenBank/DDBJ databases">
        <authorList>
            <person name="Yu W.S."/>
            <person name="Cheong H.-M."/>
            <person name="Choi Y."/>
            <person name="Hwang K.J."/>
            <person name="Jung K."/>
            <person name="Lee S."/>
            <person name="Choi C."/>
        </authorList>
    </citation>
    <scope>NUCLEOTIDE SEQUENCE [LARGE SCALE GENOMIC DNA]</scope>
    <source>
        <strain evidence="13 14">NCCP 15909</strain>
    </source>
</reference>
<name>A0ABX6I9J3_9BACI</name>
<dbReference type="Proteomes" id="UP000464796">
    <property type="component" value="Chromosome"/>
</dbReference>
<evidence type="ECO:0000256" key="5">
    <source>
        <dbReference type="ARBA" id="ARBA00022840"/>
    </source>
</evidence>
<dbReference type="PROSITE" id="PS51198">
    <property type="entry name" value="UVRD_HELICASE_ATP_BIND"/>
    <property type="match status" value="1"/>
</dbReference>
<evidence type="ECO:0000256" key="11">
    <source>
        <dbReference type="PROSITE-ProRule" id="PRU00560"/>
    </source>
</evidence>
<evidence type="ECO:0000259" key="12">
    <source>
        <dbReference type="PROSITE" id="PS51198"/>
    </source>
</evidence>
<evidence type="ECO:0000313" key="14">
    <source>
        <dbReference type="Proteomes" id="UP000464796"/>
    </source>
</evidence>
<dbReference type="Pfam" id="PF13361">
    <property type="entry name" value="UvrD_C"/>
    <property type="match status" value="1"/>
</dbReference>
<dbReference type="EC" id="5.6.2.4" evidence="9"/>
<comment type="catalytic activity">
    <reaction evidence="8">
        <text>Couples ATP hydrolysis with the unwinding of duplex DNA by translocating in the 3'-5' direction.</text>
        <dbReference type="EC" id="5.6.2.4"/>
    </reaction>
</comment>
<dbReference type="GO" id="GO:0004386">
    <property type="term" value="F:helicase activity"/>
    <property type="evidence" value="ECO:0007669"/>
    <property type="project" value="UniProtKB-KW"/>
</dbReference>
<evidence type="ECO:0000256" key="6">
    <source>
        <dbReference type="ARBA" id="ARBA00023125"/>
    </source>
</evidence>
<dbReference type="Gene3D" id="1.10.10.160">
    <property type="match status" value="1"/>
</dbReference>
<proteinExistence type="inferred from homology"/>
<dbReference type="InterPro" id="IPR013986">
    <property type="entry name" value="DExx_box_DNA_helicase_dom_sf"/>
</dbReference>
<evidence type="ECO:0000256" key="8">
    <source>
        <dbReference type="ARBA" id="ARBA00034617"/>
    </source>
</evidence>